<dbReference type="SMART" id="SM00421">
    <property type="entry name" value="HTH_LUXR"/>
    <property type="match status" value="1"/>
</dbReference>
<evidence type="ECO:0000256" key="1">
    <source>
        <dbReference type="ARBA" id="ARBA00022741"/>
    </source>
</evidence>
<dbReference type="PRINTS" id="PR00038">
    <property type="entry name" value="HTHLUXR"/>
</dbReference>
<evidence type="ECO:0000313" key="4">
    <source>
        <dbReference type="EMBL" id="ROS44741.1"/>
    </source>
</evidence>
<accession>A0A3N2H741</accession>
<dbReference type="Pfam" id="PF00196">
    <property type="entry name" value="GerE"/>
    <property type="match status" value="1"/>
</dbReference>
<organism evidence="4 5">
    <name type="scientific">Amycolatopsis thermoflava</name>
    <dbReference type="NCBI Taxonomy" id="84480"/>
    <lineage>
        <taxon>Bacteria</taxon>
        <taxon>Bacillati</taxon>
        <taxon>Actinomycetota</taxon>
        <taxon>Actinomycetes</taxon>
        <taxon>Pseudonocardiales</taxon>
        <taxon>Pseudonocardiaceae</taxon>
        <taxon>Amycolatopsis</taxon>
        <taxon>Amycolatopsis methanolica group</taxon>
    </lineage>
</organism>
<evidence type="ECO:0000259" key="3">
    <source>
        <dbReference type="PROSITE" id="PS50043"/>
    </source>
</evidence>
<dbReference type="GO" id="GO:0006355">
    <property type="term" value="P:regulation of DNA-templated transcription"/>
    <property type="evidence" value="ECO:0007669"/>
    <property type="project" value="InterPro"/>
</dbReference>
<evidence type="ECO:0000256" key="2">
    <source>
        <dbReference type="ARBA" id="ARBA00022840"/>
    </source>
</evidence>
<gene>
    <name evidence="4" type="ORF">EDD35_7192</name>
</gene>
<evidence type="ECO:0000313" key="5">
    <source>
        <dbReference type="Proteomes" id="UP000274843"/>
    </source>
</evidence>
<sequence length="888" mass="93785">MGTEPFVGRAAARGEVARLLGDAAAGAGGLLLVAGPAGIGKTRLCEEATGGGPAPVRWGRCVDDPGAPPLWPWRRVLAGLDVPEPDHAGDLAAARFRFAAAATDALVAAAEPDGLVLVLEDLHWADETSLRLLRHLAGELHRSRLAVLATYRDTEPGRLDAALPDLLSRPGAHGVTLPPLSEAEVREFLAHHGSGLDARHALRRSGGNPLYLRAIARSGDGVPLGHLVRTTVAALPAQARELLEIAAVLGEEVDSAVLAEVSGVDDVARALDPAVRAAVLVPVGPGLRRFAHAVVRDAIYAGLEPSVRESLHGRAARALEDRARRDPALAGVVAGHWLRSAADTSALSRAADWARRAAAEATRSLAFAEAARFLGFAHDALRRAGEVTRLPGLLIELATAEYRAGRFRQAYEHAREAARGRADLAAAAALVVRDIAAPDLVPGLAELATAALGVVHEPALRSRLLAQSASLAAEAGSTAEATRLAADALALAESSGDPEALVDAVRARFKVWPIELPLPERLRLATLAIDLAARTGQPLLALWGHKWRLDAAFEVGTMTAVDVELAAISELARATRLPLVRWHELRLRASVLAYRGSFAEARQLDELATEVATADLAEDGTTAGLSFAFRQQLAVVTGDPGEVPDAADEVLEQTPALAIAVVSGPVVALARGQRAEAAARYESVRPKVDTAFLAQNPATAFQLLLLADEFGDREIAALVADHLATLPPMVSGGAGVFCSDTFVAWRARAAALLGRDEDARRWFAEAITIDTRTGARPYVVLNRLALAGLTGDEPLARDALAEARRLRMPGAVRRASELLDRLRAADPLTAREREIAGLLAAALSNRAIAERLVLSERTVESHVRSILNKLDLANRTQIAEWARTAGVG</sequence>
<dbReference type="Pfam" id="PF13191">
    <property type="entry name" value="AAA_16"/>
    <property type="match status" value="1"/>
</dbReference>
<feature type="domain" description="HTH luxR-type" evidence="3">
    <location>
        <begin position="821"/>
        <end position="886"/>
    </location>
</feature>
<dbReference type="AlphaFoldDB" id="A0A3N2H741"/>
<keyword evidence="1" id="KW-0547">Nucleotide-binding</keyword>
<keyword evidence="2" id="KW-0067">ATP-binding</keyword>
<dbReference type="PROSITE" id="PS50043">
    <property type="entry name" value="HTH_LUXR_2"/>
    <property type="match status" value="1"/>
</dbReference>
<dbReference type="CDD" id="cd06170">
    <property type="entry name" value="LuxR_C_like"/>
    <property type="match status" value="1"/>
</dbReference>
<dbReference type="GeneID" id="301848428"/>
<dbReference type="EMBL" id="RKHY01000001">
    <property type="protein sequence ID" value="ROS44741.1"/>
    <property type="molecule type" value="Genomic_DNA"/>
</dbReference>
<dbReference type="RefSeq" id="WP_123686655.1">
    <property type="nucleotide sequence ID" value="NZ_RKHY01000001.1"/>
</dbReference>
<dbReference type="PANTHER" id="PTHR16305">
    <property type="entry name" value="TESTICULAR SOLUBLE ADENYLYL CYCLASE"/>
    <property type="match status" value="1"/>
</dbReference>
<dbReference type="InterPro" id="IPR016032">
    <property type="entry name" value="Sig_transdc_resp-reg_C-effctor"/>
</dbReference>
<dbReference type="GO" id="GO:0004016">
    <property type="term" value="F:adenylate cyclase activity"/>
    <property type="evidence" value="ECO:0007669"/>
    <property type="project" value="TreeGrafter"/>
</dbReference>
<dbReference type="InterPro" id="IPR036388">
    <property type="entry name" value="WH-like_DNA-bd_sf"/>
</dbReference>
<dbReference type="SUPFAM" id="SSF52540">
    <property type="entry name" value="P-loop containing nucleoside triphosphate hydrolases"/>
    <property type="match status" value="1"/>
</dbReference>
<dbReference type="Gene3D" id="1.10.10.10">
    <property type="entry name" value="Winged helix-like DNA-binding domain superfamily/Winged helix DNA-binding domain"/>
    <property type="match status" value="1"/>
</dbReference>
<reference evidence="4 5" key="1">
    <citation type="submission" date="2018-11" db="EMBL/GenBank/DDBJ databases">
        <title>Sequencing the genomes of 1000 actinobacteria strains.</title>
        <authorList>
            <person name="Klenk H.-P."/>
        </authorList>
    </citation>
    <scope>NUCLEOTIDE SEQUENCE [LARGE SCALE GENOMIC DNA]</scope>
    <source>
        <strain evidence="4 5">DSM 44348</strain>
    </source>
</reference>
<dbReference type="Proteomes" id="UP000274843">
    <property type="component" value="Unassembled WGS sequence"/>
</dbReference>
<dbReference type="GO" id="GO:0003677">
    <property type="term" value="F:DNA binding"/>
    <property type="evidence" value="ECO:0007669"/>
    <property type="project" value="InterPro"/>
</dbReference>
<protein>
    <submittedName>
        <fullName evidence="4">Regulatory LuxR family protein</fullName>
    </submittedName>
</protein>
<dbReference type="SUPFAM" id="SSF46894">
    <property type="entry name" value="C-terminal effector domain of the bipartite response regulators"/>
    <property type="match status" value="1"/>
</dbReference>
<dbReference type="InterPro" id="IPR027417">
    <property type="entry name" value="P-loop_NTPase"/>
</dbReference>
<dbReference type="GO" id="GO:0005524">
    <property type="term" value="F:ATP binding"/>
    <property type="evidence" value="ECO:0007669"/>
    <property type="project" value="UniProtKB-KW"/>
</dbReference>
<keyword evidence="5" id="KW-1185">Reference proteome</keyword>
<dbReference type="PANTHER" id="PTHR16305:SF28">
    <property type="entry name" value="GUANYLATE CYCLASE DOMAIN-CONTAINING PROTEIN"/>
    <property type="match status" value="1"/>
</dbReference>
<dbReference type="InterPro" id="IPR000792">
    <property type="entry name" value="Tscrpt_reg_LuxR_C"/>
</dbReference>
<comment type="caution">
    <text evidence="4">The sequence shown here is derived from an EMBL/GenBank/DDBJ whole genome shotgun (WGS) entry which is preliminary data.</text>
</comment>
<proteinExistence type="predicted"/>
<name>A0A3N2H741_9PSEU</name>
<dbReference type="InterPro" id="IPR041664">
    <property type="entry name" value="AAA_16"/>
</dbReference>
<dbReference type="GO" id="GO:0005737">
    <property type="term" value="C:cytoplasm"/>
    <property type="evidence" value="ECO:0007669"/>
    <property type="project" value="TreeGrafter"/>
</dbReference>